<dbReference type="InterPro" id="IPR043605">
    <property type="entry name" value="DUF883_C"/>
</dbReference>
<feature type="compositionally biased region" description="Polar residues" evidence="2">
    <location>
        <begin position="1"/>
        <end position="11"/>
    </location>
</feature>
<dbReference type="PANTHER" id="PTHR35893">
    <property type="entry name" value="INNER MEMBRANE PROTEIN-RELATED"/>
    <property type="match status" value="1"/>
</dbReference>
<accession>A0A1G8JPH0</accession>
<dbReference type="AlphaFoldDB" id="A0A1G8JPH0"/>
<evidence type="ECO:0000256" key="2">
    <source>
        <dbReference type="SAM" id="MobiDB-lite"/>
    </source>
</evidence>
<reference evidence="4 5" key="1">
    <citation type="submission" date="2016-10" db="EMBL/GenBank/DDBJ databases">
        <authorList>
            <person name="de Groot N.N."/>
        </authorList>
    </citation>
    <scope>NUCLEOTIDE SEQUENCE [LARGE SCALE GENOMIC DNA]</scope>
    <source>
        <strain evidence="4 5">DSM 26424</strain>
    </source>
</reference>
<feature type="domain" description="DUF883" evidence="3">
    <location>
        <begin position="102"/>
        <end position="127"/>
    </location>
</feature>
<evidence type="ECO:0000313" key="5">
    <source>
        <dbReference type="Proteomes" id="UP000199093"/>
    </source>
</evidence>
<evidence type="ECO:0000313" key="4">
    <source>
        <dbReference type="EMBL" id="SDI33062.1"/>
    </source>
</evidence>
<protein>
    <submittedName>
        <fullName evidence="4">Membrane-anchored ribosome-binding protein, inhibits growth in stationary phase, ElaB/YqjD/DUF883 family</fullName>
    </submittedName>
</protein>
<evidence type="ECO:0000256" key="1">
    <source>
        <dbReference type="SAM" id="Coils"/>
    </source>
</evidence>
<organism evidence="4 5">
    <name type="scientific">Salipiger marinus</name>
    <dbReference type="NCBI Taxonomy" id="555512"/>
    <lineage>
        <taxon>Bacteria</taxon>
        <taxon>Pseudomonadati</taxon>
        <taxon>Pseudomonadota</taxon>
        <taxon>Alphaproteobacteria</taxon>
        <taxon>Rhodobacterales</taxon>
        <taxon>Roseobacteraceae</taxon>
        <taxon>Salipiger</taxon>
    </lineage>
</organism>
<name>A0A1G8JPH0_9RHOB</name>
<evidence type="ECO:0000259" key="3">
    <source>
        <dbReference type="Pfam" id="PF19029"/>
    </source>
</evidence>
<dbReference type="InterPro" id="IPR010279">
    <property type="entry name" value="YqjD/ElaB"/>
</dbReference>
<sequence>MAATASKTENGSAMEKTVSKDTDAVSDQIATLRADVAALTELVGEITSRHGREARSRVDAAAHDLKDRANHAVHDARDRTEEALREAGRRAAEFEDNTRGSIQSNPFQAVGIAAAVGFLMGYLGSRR</sequence>
<dbReference type="Pfam" id="PF19029">
    <property type="entry name" value="DUF883_C"/>
    <property type="match status" value="1"/>
</dbReference>
<keyword evidence="5" id="KW-1185">Reference proteome</keyword>
<feature type="region of interest" description="Disordered" evidence="2">
    <location>
        <begin position="1"/>
        <end position="24"/>
    </location>
</feature>
<feature type="coiled-coil region" evidence="1">
    <location>
        <begin position="66"/>
        <end position="97"/>
    </location>
</feature>
<dbReference type="GO" id="GO:0043022">
    <property type="term" value="F:ribosome binding"/>
    <property type="evidence" value="ECO:0007669"/>
    <property type="project" value="InterPro"/>
</dbReference>
<proteinExistence type="predicted"/>
<dbReference type="STRING" id="555512.SAMN04487993_1003179"/>
<dbReference type="PANTHER" id="PTHR35893:SF3">
    <property type="entry name" value="INNER MEMBRANE PROTEIN"/>
    <property type="match status" value="1"/>
</dbReference>
<dbReference type="Proteomes" id="UP000199093">
    <property type="component" value="Unassembled WGS sequence"/>
</dbReference>
<gene>
    <name evidence="4" type="ORF">SAMN04487993_1003179</name>
</gene>
<dbReference type="EMBL" id="FNEJ01000003">
    <property type="protein sequence ID" value="SDI33062.1"/>
    <property type="molecule type" value="Genomic_DNA"/>
</dbReference>
<keyword evidence="1" id="KW-0175">Coiled coil</keyword>
<dbReference type="OrthoDB" id="8373403at2"/>